<comment type="caution">
    <text evidence="2">The sequence shown here is derived from an EMBL/GenBank/DDBJ whole genome shotgun (WGS) entry which is preliminary data.</text>
</comment>
<name>A0A9X4QKU9_9BACL</name>
<dbReference type="RefSeq" id="WP_277563905.1">
    <property type="nucleotide sequence ID" value="NZ_JAPDHZ010000002.1"/>
</dbReference>
<reference evidence="2 3" key="1">
    <citation type="submission" date="2022-10" db="EMBL/GenBank/DDBJ databases">
        <title>Comparative genomic analysis of Cohnella hashimotonis sp. nov., isolated from the International Space Station.</title>
        <authorList>
            <person name="Simpson A."/>
            <person name="Venkateswaran K."/>
        </authorList>
    </citation>
    <scope>NUCLEOTIDE SEQUENCE [LARGE SCALE GENOMIC DNA]</scope>
    <source>
        <strain evidence="2 3">DSM 18997</strain>
    </source>
</reference>
<accession>A0A9X4QKU9</accession>
<evidence type="ECO:0000313" key="2">
    <source>
        <dbReference type="EMBL" id="MDG0790024.1"/>
    </source>
</evidence>
<evidence type="ECO:0000256" key="1">
    <source>
        <dbReference type="SAM" id="MobiDB-lite"/>
    </source>
</evidence>
<dbReference type="PANTHER" id="PTHR36848:SF2">
    <property type="entry name" value="SECRETED PROTEIN"/>
    <property type="match status" value="1"/>
</dbReference>
<dbReference type="PANTHER" id="PTHR36848">
    <property type="entry name" value="DNA-BINDING PROTEIN (PUTATIVE SECRETED PROTEIN)-RELATED"/>
    <property type="match status" value="1"/>
</dbReference>
<proteinExistence type="predicted"/>
<organism evidence="2 3">
    <name type="scientific">Cohnella ginsengisoli</name>
    <dbReference type="NCBI Taxonomy" id="425004"/>
    <lineage>
        <taxon>Bacteria</taxon>
        <taxon>Bacillati</taxon>
        <taxon>Bacillota</taxon>
        <taxon>Bacilli</taxon>
        <taxon>Bacillales</taxon>
        <taxon>Paenibacillaceae</taxon>
        <taxon>Cohnella</taxon>
    </lineage>
</organism>
<dbReference type="EMBL" id="JAPDHZ010000002">
    <property type="protein sequence ID" value="MDG0790024.1"/>
    <property type="molecule type" value="Genomic_DNA"/>
</dbReference>
<dbReference type="Proteomes" id="UP001153387">
    <property type="component" value="Unassembled WGS sequence"/>
</dbReference>
<keyword evidence="3" id="KW-1185">Reference proteome</keyword>
<dbReference type="AlphaFoldDB" id="A0A9X4QKU9"/>
<keyword evidence="2" id="KW-0378">Hydrolase</keyword>
<feature type="compositionally biased region" description="Basic and acidic residues" evidence="1">
    <location>
        <begin position="595"/>
        <end position="608"/>
    </location>
</feature>
<feature type="region of interest" description="Disordered" evidence="1">
    <location>
        <begin position="577"/>
        <end position="672"/>
    </location>
</feature>
<protein>
    <submittedName>
        <fullName evidence="2">Glycosyl hydrolase</fullName>
    </submittedName>
</protein>
<sequence>MRKPVASATSAHMTASADPADKHLSCFAAPAAIYRPAPLWVWNDDMEPESIRFQLRELASHGFGGAFVHPRPGLVTEYLSDAWFERWGDALEEASRLGLKLYIYDENSYPSGFAGGHVPSELPDCLANSVLFNEYGADEVARKLANASPMLNRPGHPIKAFAVRETPDRSPAWEIVRDVTLLPMTQWQTHGDRFWVFELGTPMTNNWLGGFAYADLLRPEVTARFLAVTHEAYRERFGDRFGAQIPALFTDEPEISPGNLFEHGSPLPFSFWFAGEFERRNGYDLRDYLPFLFRDAAIAFETTPAVDAAKVRFDYFETIRELWVNNSVRPISQWCEANGIAYTGHYIEHQWPHPFHRTSPAVMSLYEFMHWPAIDMLETKLLRADAAGPGSAFLPFMPPNEAQCAQGAHNDPAALLTVREAHSAANQFGRERVLCEAYGAGGWDSTFEDYKRIGDWLYVHGINFLNQHLTYGTIVGARKRDHPQSFDWRQPWWDEYARQNDYFGRLSYALSQGRTVNRIALLNPTTSSFVATAEAVEGDALYQQGIVDMLALVQSLSDGQWDYDLCDEYIMAGHASAEGGRSARRTMPLRGRHRTCGDDAHEGFDRRAAAPLPGRRRHRDRRGPSSGSGGRRSQRGSGGACPPSRLASGGVRGRPARAAVGIRRAAPSTCLR</sequence>
<gene>
    <name evidence="2" type="ORF">OMP38_03530</name>
</gene>
<dbReference type="InterPro" id="IPR053161">
    <property type="entry name" value="Ulvan_degrading_GH"/>
</dbReference>
<evidence type="ECO:0000313" key="3">
    <source>
        <dbReference type="Proteomes" id="UP001153387"/>
    </source>
</evidence>
<dbReference type="GO" id="GO:0016787">
    <property type="term" value="F:hydrolase activity"/>
    <property type="evidence" value="ECO:0007669"/>
    <property type="project" value="UniProtKB-KW"/>
</dbReference>